<dbReference type="PROSITE" id="PS51257">
    <property type="entry name" value="PROKAR_LIPOPROTEIN"/>
    <property type="match status" value="1"/>
</dbReference>
<dbReference type="GO" id="GO:0003755">
    <property type="term" value="F:peptidyl-prolyl cis-trans isomerase activity"/>
    <property type="evidence" value="ECO:0007669"/>
    <property type="project" value="UniProtKB-KW"/>
</dbReference>
<keyword evidence="3" id="KW-0697">Rotamase</keyword>
<dbReference type="SUPFAM" id="SSF54534">
    <property type="entry name" value="FKBP-like"/>
    <property type="match status" value="2"/>
</dbReference>
<evidence type="ECO:0000256" key="1">
    <source>
        <dbReference type="ARBA" id="ARBA00000971"/>
    </source>
</evidence>
<name>A0A6J7GK00_9ZZZZ</name>
<evidence type="ECO:0000259" key="5">
    <source>
        <dbReference type="PROSITE" id="PS50059"/>
    </source>
</evidence>
<sequence>MSSRTSRALLALTLSSTLLIAACGGDKSSTTTDVSTTDALASTADSATSDPADLIDEPTVSLPTEMPTELVITDITEGEGEAAVEGSTVYVYYVGVLTQDGKRFDGNYGGDPFAVTLGSGAVIPGWEQGLIGIKAGGQRQLDIPSELAYGAAGSGDAIPPDSAISFIVDAVAIVPPIDPADAPEITIEGAANVDALVSEDLVDGKGDEAKTGSNVLVHIIAFNAATGEELASTWGDPSPVGLLLEEGGSLPGLIEGIPGMKVGGRRQLTIPFADAFGTDGNSDMKLPASTDLVVVIDLLSTF</sequence>
<organism evidence="6">
    <name type="scientific">freshwater metagenome</name>
    <dbReference type="NCBI Taxonomy" id="449393"/>
    <lineage>
        <taxon>unclassified sequences</taxon>
        <taxon>metagenomes</taxon>
        <taxon>ecological metagenomes</taxon>
    </lineage>
</organism>
<dbReference type="EMBL" id="CAFBMF010000097">
    <property type="protein sequence ID" value="CAB4907346.1"/>
    <property type="molecule type" value="Genomic_DNA"/>
</dbReference>
<protein>
    <recommendedName>
        <fullName evidence="2">peptidylprolyl isomerase</fullName>
        <ecNumber evidence="2">5.2.1.8</ecNumber>
    </recommendedName>
</protein>
<dbReference type="EC" id="5.2.1.8" evidence="2"/>
<keyword evidence="4" id="KW-0413">Isomerase</keyword>
<evidence type="ECO:0000256" key="3">
    <source>
        <dbReference type="ARBA" id="ARBA00023110"/>
    </source>
</evidence>
<dbReference type="Pfam" id="PF00254">
    <property type="entry name" value="FKBP_C"/>
    <property type="match status" value="2"/>
</dbReference>
<evidence type="ECO:0000256" key="2">
    <source>
        <dbReference type="ARBA" id="ARBA00013194"/>
    </source>
</evidence>
<gene>
    <name evidence="6" type="ORF">UFOPK3494_01295</name>
</gene>
<dbReference type="PANTHER" id="PTHR43811">
    <property type="entry name" value="FKBP-TYPE PEPTIDYL-PROLYL CIS-TRANS ISOMERASE FKPA"/>
    <property type="match status" value="1"/>
</dbReference>
<proteinExistence type="predicted"/>
<feature type="domain" description="PPIase FKBP-type" evidence="5">
    <location>
        <begin position="86"/>
        <end position="174"/>
    </location>
</feature>
<accession>A0A6J7GK00</accession>
<dbReference type="InterPro" id="IPR046357">
    <property type="entry name" value="PPIase_dom_sf"/>
</dbReference>
<dbReference type="AlphaFoldDB" id="A0A6J7GK00"/>
<evidence type="ECO:0000313" key="6">
    <source>
        <dbReference type="EMBL" id="CAB4907346.1"/>
    </source>
</evidence>
<feature type="domain" description="PPIase FKBP-type" evidence="5">
    <location>
        <begin position="212"/>
        <end position="302"/>
    </location>
</feature>
<dbReference type="PROSITE" id="PS50059">
    <property type="entry name" value="FKBP_PPIASE"/>
    <property type="match status" value="2"/>
</dbReference>
<comment type="catalytic activity">
    <reaction evidence="1">
        <text>[protein]-peptidylproline (omega=180) = [protein]-peptidylproline (omega=0)</text>
        <dbReference type="Rhea" id="RHEA:16237"/>
        <dbReference type="Rhea" id="RHEA-COMP:10747"/>
        <dbReference type="Rhea" id="RHEA-COMP:10748"/>
        <dbReference type="ChEBI" id="CHEBI:83833"/>
        <dbReference type="ChEBI" id="CHEBI:83834"/>
        <dbReference type="EC" id="5.2.1.8"/>
    </reaction>
</comment>
<dbReference type="InterPro" id="IPR001179">
    <property type="entry name" value="PPIase_FKBP_dom"/>
</dbReference>
<evidence type="ECO:0000256" key="4">
    <source>
        <dbReference type="ARBA" id="ARBA00023235"/>
    </source>
</evidence>
<dbReference type="Gene3D" id="3.10.50.40">
    <property type="match status" value="2"/>
</dbReference>
<dbReference type="PANTHER" id="PTHR43811:SF19">
    <property type="entry name" value="39 KDA FK506-BINDING NUCLEAR PROTEIN"/>
    <property type="match status" value="1"/>
</dbReference>
<reference evidence="6" key="1">
    <citation type="submission" date="2020-05" db="EMBL/GenBank/DDBJ databases">
        <authorList>
            <person name="Chiriac C."/>
            <person name="Salcher M."/>
            <person name="Ghai R."/>
            <person name="Kavagutti S V."/>
        </authorList>
    </citation>
    <scope>NUCLEOTIDE SEQUENCE</scope>
</reference>